<keyword evidence="2" id="KW-1185">Reference proteome</keyword>
<dbReference type="RefSeq" id="WP_170152511.1">
    <property type="nucleotide sequence ID" value="NZ_QTUC01000001.1"/>
</dbReference>
<organism evidence="1 2">
    <name type="scientific">Thermasporomyces composti</name>
    <dbReference type="NCBI Taxonomy" id="696763"/>
    <lineage>
        <taxon>Bacteria</taxon>
        <taxon>Bacillati</taxon>
        <taxon>Actinomycetota</taxon>
        <taxon>Actinomycetes</taxon>
        <taxon>Propionibacteriales</taxon>
        <taxon>Nocardioidaceae</taxon>
        <taxon>Thermasporomyces</taxon>
    </lineage>
</organism>
<dbReference type="InterPro" id="IPR025394">
    <property type="entry name" value="DUF4127"/>
</dbReference>
<evidence type="ECO:0000313" key="1">
    <source>
        <dbReference type="EMBL" id="REF35808.1"/>
    </source>
</evidence>
<evidence type="ECO:0000313" key="2">
    <source>
        <dbReference type="Proteomes" id="UP000256485"/>
    </source>
</evidence>
<dbReference type="EMBL" id="QTUC01000001">
    <property type="protein sequence ID" value="REF35808.1"/>
    <property type="molecule type" value="Genomic_DNA"/>
</dbReference>
<name>A0A3D9V1Z2_THECX</name>
<comment type="caution">
    <text evidence="1">The sequence shown here is derived from an EMBL/GenBank/DDBJ whole genome shotgun (WGS) entry which is preliminary data.</text>
</comment>
<sequence>MRIGLLPLDERPVNLTLPGMVAAIAGARVVTPPRELLPRMRAAGDADGLARWLTEQAHDVDALVLSLDMLGYGGLIASRTSSDSLTDVVRRLATVGEVRAARPQLPISAVTTVMRASRSYSAAEEPAYWSEYGVELHRLGGALHQQFLGEPHDRSALEAAVPADVRRDFLARRLRNHAADLYALSLASTGVVSPLLVTADDTAPRSAGSLEQLWLDHWADALGLGEHVQSFPGADEVCSVLVARTLVGTLDRPPRIAVRVPEPGGEERVAPYENVPVGVTVRRQLRASGADVLDEADTADDTADAVLVLHAPDPHRGDWCGRRPTPAPETVEATVAAVMRELERGRVVGLADVRYTNGGDDTLVEALARAGVLGALAAYGGWNTAGNTIGSVAAALVSRIVATKRDTHDEFAEQRLLLHRLLEDVAYQAVVRTELAAHDVYRAHVSMPFDDPAVAETYRREVDRRLSDHLRALPGGAQWRLTGVRLPWGRTFEVDFSLER</sequence>
<reference evidence="1 2" key="1">
    <citation type="submission" date="2018-08" db="EMBL/GenBank/DDBJ databases">
        <title>Sequencing the genomes of 1000 actinobacteria strains.</title>
        <authorList>
            <person name="Klenk H.-P."/>
        </authorList>
    </citation>
    <scope>NUCLEOTIDE SEQUENCE [LARGE SCALE GENOMIC DNA]</scope>
    <source>
        <strain evidence="1 2">DSM 22891</strain>
    </source>
</reference>
<dbReference type="Proteomes" id="UP000256485">
    <property type="component" value="Unassembled WGS sequence"/>
</dbReference>
<dbReference type="AlphaFoldDB" id="A0A3D9V1Z2"/>
<gene>
    <name evidence="1" type="ORF">DFJ64_1200</name>
</gene>
<protein>
    <submittedName>
        <fullName evidence="1">Uncharacterized protein DUF4127</fullName>
    </submittedName>
</protein>
<accession>A0A3D9V1Z2</accession>
<dbReference type="Pfam" id="PF13552">
    <property type="entry name" value="DUF4127"/>
    <property type="match status" value="1"/>
</dbReference>
<proteinExistence type="predicted"/>